<organism evidence="2 3">
    <name type="scientific">Seminavis robusta</name>
    <dbReference type="NCBI Taxonomy" id="568900"/>
    <lineage>
        <taxon>Eukaryota</taxon>
        <taxon>Sar</taxon>
        <taxon>Stramenopiles</taxon>
        <taxon>Ochrophyta</taxon>
        <taxon>Bacillariophyta</taxon>
        <taxon>Bacillariophyceae</taxon>
        <taxon>Bacillariophycidae</taxon>
        <taxon>Naviculales</taxon>
        <taxon>Naviculaceae</taxon>
        <taxon>Seminavis</taxon>
    </lineage>
</organism>
<keyword evidence="3" id="KW-1185">Reference proteome</keyword>
<dbReference type="AlphaFoldDB" id="A0A9N8DAK3"/>
<feature type="chain" id="PRO_5040191356" description="Cyclic nucleotide-binding domain-containing protein" evidence="1">
    <location>
        <begin position="31"/>
        <end position="336"/>
    </location>
</feature>
<evidence type="ECO:0000313" key="2">
    <source>
        <dbReference type="EMBL" id="CAB9497249.1"/>
    </source>
</evidence>
<evidence type="ECO:0000313" key="3">
    <source>
        <dbReference type="Proteomes" id="UP001153069"/>
    </source>
</evidence>
<name>A0A9N8DAK3_9STRA</name>
<dbReference type="SUPFAM" id="SSF51206">
    <property type="entry name" value="cAMP-binding domain-like"/>
    <property type="match status" value="1"/>
</dbReference>
<evidence type="ECO:0008006" key="4">
    <source>
        <dbReference type="Google" id="ProtNLM"/>
    </source>
</evidence>
<dbReference type="InterPro" id="IPR018490">
    <property type="entry name" value="cNMP-bd_dom_sf"/>
</dbReference>
<gene>
    <name evidence="2" type="ORF">SEMRO_16_G012000.1</name>
</gene>
<protein>
    <recommendedName>
        <fullName evidence="4">Cyclic nucleotide-binding domain-containing protein</fullName>
    </recommendedName>
</protein>
<feature type="signal peptide" evidence="1">
    <location>
        <begin position="1"/>
        <end position="30"/>
    </location>
</feature>
<evidence type="ECO:0000256" key="1">
    <source>
        <dbReference type="SAM" id="SignalP"/>
    </source>
</evidence>
<reference evidence="2" key="1">
    <citation type="submission" date="2020-06" db="EMBL/GenBank/DDBJ databases">
        <authorList>
            <consortium name="Plant Systems Biology data submission"/>
        </authorList>
    </citation>
    <scope>NUCLEOTIDE SEQUENCE</scope>
    <source>
        <strain evidence="2">D6</strain>
    </source>
</reference>
<dbReference type="Gene3D" id="2.60.120.10">
    <property type="entry name" value="Jelly Rolls"/>
    <property type="match status" value="1"/>
</dbReference>
<accession>A0A9N8DAK3</accession>
<dbReference type="InterPro" id="IPR014710">
    <property type="entry name" value="RmlC-like_jellyroll"/>
</dbReference>
<dbReference type="Proteomes" id="UP001153069">
    <property type="component" value="Unassembled WGS sequence"/>
</dbReference>
<comment type="caution">
    <text evidence="2">The sequence shown here is derived from an EMBL/GenBank/DDBJ whole genome shotgun (WGS) entry which is preliminary data.</text>
</comment>
<sequence length="336" mass="37257">MVLANIMNPSRYTTMRLTLFMGLCLAQADAFTVMPSSATRLSRPFGALPMKTTATPTSSLSLFPMSISSELSSFSSELLSNEDLVQDEFMNGMTHALLDFTTLWGATTVVIRLATVIGRIFILAQDLDHDVLPDELAFQIFLFAVACHGLITASLPKIQAHLEVPHLMTFPDRQAFRSIFRPAGISWSQYKELHLSSMDWVTVEPGQVILANEEEQDAVYWLYQGNVSVQGNTSTHNVCSQNHAPGLRLLGEKRLAMLLDSRQRRAETKTTKSSSQVAAVAGEHGAKLLRMNTTKLEKHLKRDPDLNSSLSRLAFQGMQDKLDALLWKEATNELSG</sequence>
<keyword evidence="1" id="KW-0732">Signal</keyword>
<proteinExistence type="predicted"/>
<dbReference type="EMBL" id="CAICTM010000016">
    <property type="protein sequence ID" value="CAB9497249.1"/>
    <property type="molecule type" value="Genomic_DNA"/>
</dbReference>
<dbReference type="OrthoDB" id="47284at2759"/>